<dbReference type="NCBIfam" id="TIGR02523">
    <property type="entry name" value="type_IV_pilV"/>
    <property type="match status" value="1"/>
</dbReference>
<dbReference type="EMBL" id="CP017448">
    <property type="protein sequence ID" value="AOV18275.1"/>
    <property type="molecule type" value="Genomic_DNA"/>
</dbReference>
<dbReference type="Proteomes" id="UP000095342">
    <property type="component" value="Chromosome"/>
</dbReference>
<evidence type="ECO:0000313" key="3">
    <source>
        <dbReference type="Proteomes" id="UP000095342"/>
    </source>
</evidence>
<name>A0A1D8KBD8_9GAMM</name>
<feature type="compositionally biased region" description="Low complexity" evidence="1">
    <location>
        <begin position="150"/>
        <end position="165"/>
    </location>
</feature>
<proteinExistence type="predicted"/>
<dbReference type="AlphaFoldDB" id="A0A1D8KBD8"/>
<protein>
    <submittedName>
        <fullName evidence="2">Type IV pilus modification protein PilV</fullName>
    </submittedName>
</protein>
<dbReference type="KEGG" id="aaeo:BJI67_15475"/>
<organism evidence="2 3">
    <name type="scientific">Acidihalobacter aeolianus</name>
    <dbReference type="NCBI Taxonomy" id="2792603"/>
    <lineage>
        <taxon>Bacteria</taxon>
        <taxon>Pseudomonadati</taxon>
        <taxon>Pseudomonadota</taxon>
        <taxon>Gammaproteobacteria</taxon>
        <taxon>Chromatiales</taxon>
        <taxon>Ectothiorhodospiraceae</taxon>
        <taxon>Acidihalobacter</taxon>
    </lineage>
</organism>
<accession>A0A1D8KBD8</accession>
<gene>
    <name evidence="2" type="ORF">BJI67_15475</name>
</gene>
<evidence type="ECO:0000256" key="1">
    <source>
        <dbReference type="SAM" id="MobiDB-lite"/>
    </source>
</evidence>
<keyword evidence="3" id="KW-1185">Reference proteome</keyword>
<dbReference type="InterPro" id="IPR013362">
    <property type="entry name" value="Pilus_4_PilV"/>
</dbReference>
<reference evidence="2 3" key="1">
    <citation type="submission" date="2016-09" db="EMBL/GenBank/DDBJ databases">
        <title>Acidihalobacter prosperus V6 (DSM14174).</title>
        <authorList>
            <person name="Khaleque H.N."/>
            <person name="Ramsay J.P."/>
            <person name="Murphy R.J.T."/>
            <person name="Kaksonen A.H."/>
            <person name="Boxall N.J."/>
            <person name="Watkin E.L.J."/>
        </authorList>
    </citation>
    <scope>NUCLEOTIDE SEQUENCE [LARGE SCALE GENOMIC DNA]</scope>
    <source>
        <strain evidence="2 3">V6</strain>
    </source>
</reference>
<feature type="region of interest" description="Disordered" evidence="1">
    <location>
        <begin position="150"/>
        <end position="174"/>
    </location>
</feature>
<sequence length="174" mass="17687">MVALLVISIGLLGVAGLQALAVNNTHTASLRSIAAIEAANMAAYMGANPAFWAQVAPSSVTVVYGGATPFSGAGASTLNGQLPSSCTATLCTNYQMAAWDMYNWGKDLAQQLPSGQGGVQCKGATAATSNPYTCVVTVQWQEKSLGLNATSSTTASTAPAPTTSTQTYSMVTQP</sequence>
<evidence type="ECO:0000313" key="2">
    <source>
        <dbReference type="EMBL" id="AOV18275.1"/>
    </source>
</evidence>